<dbReference type="InterPro" id="IPR040238">
    <property type="entry name" value="TAL-like"/>
</dbReference>
<dbReference type="Gene3D" id="4.10.280.10">
    <property type="entry name" value="Helix-loop-helix DNA-binding domain"/>
    <property type="match status" value="1"/>
</dbReference>
<protein>
    <recommendedName>
        <fullName evidence="5">BHLH domain-containing protein</fullName>
    </recommendedName>
</protein>
<evidence type="ECO:0000313" key="7">
    <source>
        <dbReference type="Proteomes" id="UP001359485"/>
    </source>
</evidence>
<dbReference type="SMART" id="SM00353">
    <property type="entry name" value="HLH"/>
    <property type="match status" value="1"/>
</dbReference>
<keyword evidence="7" id="KW-1185">Reference proteome</keyword>
<evidence type="ECO:0000313" key="6">
    <source>
        <dbReference type="EMBL" id="KAK6624752.1"/>
    </source>
</evidence>
<dbReference type="InterPro" id="IPR011598">
    <property type="entry name" value="bHLH_dom"/>
</dbReference>
<evidence type="ECO:0000256" key="2">
    <source>
        <dbReference type="ARBA" id="ARBA00023125"/>
    </source>
</evidence>
<dbReference type="PANTHER" id="PTHR13864">
    <property type="entry name" value="T-CELL ACUTE LYMPHOCYTIC LEUKEMIA/STEM CELL LEUKEMIA-RELATED"/>
    <property type="match status" value="1"/>
</dbReference>
<feature type="region of interest" description="Disordered" evidence="4">
    <location>
        <begin position="247"/>
        <end position="271"/>
    </location>
</feature>
<dbReference type="CDD" id="cd19708">
    <property type="entry name" value="bHLH_TS_dHLH3B_like"/>
    <property type="match status" value="1"/>
</dbReference>
<feature type="compositionally biased region" description="Polar residues" evidence="4">
    <location>
        <begin position="261"/>
        <end position="271"/>
    </location>
</feature>
<evidence type="ECO:0000259" key="5">
    <source>
        <dbReference type="PROSITE" id="PS50888"/>
    </source>
</evidence>
<keyword evidence="2" id="KW-0238">DNA-binding</keyword>
<dbReference type="Proteomes" id="UP001359485">
    <property type="component" value="Unassembled WGS sequence"/>
</dbReference>
<proteinExistence type="predicted"/>
<feature type="domain" description="BHLH" evidence="5">
    <location>
        <begin position="135"/>
        <end position="187"/>
    </location>
</feature>
<feature type="compositionally biased region" description="Acidic residues" evidence="4">
    <location>
        <begin position="42"/>
        <end position="53"/>
    </location>
</feature>
<dbReference type="EMBL" id="JAWJWF010000046">
    <property type="protein sequence ID" value="KAK6624752.1"/>
    <property type="molecule type" value="Genomic_DNA"/>
</dbReference>
<gene>
    <name evidence="6" type="ORF">RUM44_011612</name>
</gene>
<feature type="region of interest" description="Disordered" evidence="4">
    <location>
        <begin position="1"/>
        <end position="73"/>
    </location>
</feature>
<comment type="caution">
    <text evidence="6">The sequence shown here is derived from an EMBL/GenBank/DDBJ whole genome shotgun (WGS) entry which is preliminary data.</text>
</comment>
<keyword evidence="1" id="KW-0805">Transcription regulation</keyword>
<dbReference type="PROSITE" id="PS50888">
    <property type="entry name" value="BHLH"/>
    <property type="match status" value="1"/>
</dbReference>
<keyword evidence="3" id="KW-0804">Transcription</keyword>
<evidence type="ECO:0000256" key="3">
    <source>
        <dbReference type="ARBA" id="ARBA00023163"/>
    </source>
</evidence>
<feature type="region of interest" description="Disordered" evidence="4">
    <location>
        <begin position="86"/>
        <end position="130"/>
    </location>
</feature>
<dbReference type="PANTHER" id="PTHR13864:SF15">
    <property type="entry name" value="T-CELL ACUTE LYMPHOCYTIC LEUKEMIA PROTEIN 1 HOMOLOG-RELATED"/>
    <property type="match status" value="1"/>
</dbReference>
<accession>A0ABR1AR73</accession>
<feature type="compositionally biased region" description="Basic residues" evidence="4">
    <location>
        <begin position="110"/>
        <end position="130"/>
    </location>
</feature>
<dbReference type="InterPro" id="IPR036638">
    <property type="entry name" value="HLH_DNA-bd_sf"/>
</dbReference>
<organism evidence="6 7">
    <name type="scientific">Polyplax serrata</name>
    <name type="common">Common mouse louse</name>
    <dbReference type="NCBI Taxonomy" id="468196"/>
    <lineage>
        <taxon>Eukaryota</taxon>
        <taxon>Metazoa</taxon>
        <taxon>Ecdysozoa</taxon>
        <taxon>Arthropoda</taxon>
        <taxon>Hexapoda</taxon>
        <taxon>Insecta</taxon>
        <taxon>Pterygota</taxon>
        <taxon>Neoptera</taxon>
        <taxon>Paraneoptera</taxon>
        <taxon>Psocodea</taxon>
        <taxon>Troctomorpha</taxon>
        <taxon>Phthiraptera</taxon>
        <taxon>Anoplura</taxon>
        <taxon>Polyplacidae</taxon>
        <taxon>Polyplax</taxon>
    </lineage>
</organism>
<evidence type="ECO:0000256" key="4">
    <source>
        <dbReference type="SAM" id="MobiDB-lite"/>
    </source>
</evidence>
<sequence length="291" mass="33199">MEWSGSLDGEGTDYSTTSSPPRRRTPSCANGAHQDGSRECDSMSEELDDDLSDDFSMLESEDDEEARAESPKKGILPLDVLRIHHQQHHHPSTHQLMTHQLGNGNNNGNHHSHHNDHLHNHHHHHHHHSHPRLVVKKIFTNTRERWRQQNVSGAFAELRKLVPTHPPDKKLSKNEILRMAIKYINLLTNIVEWQKKHDNGLNGVIVKSFAIKVEKSEDHSCHEEVNLRPVEDLRSCAARNSRKQHLTVSELTEKEEKSLKQSYSNESTVNLNGRKCDKKAVTSVVKTPGQS</sequence>
<name>A0ABR1AR73_POLSC</name>
<reference evidence="6 7" key="1">
    <citation type="submission" date="2023-09" db="EMBL/GenBank/DDBJ databases">
        <title>Genomes of two closely related lineages of the louse Polyplax serrata with different host specificities.</title>
        <authorList>
            <person name="Martinu J."/>
            <person name="Tarabai H."/>
            <person name="Stefka J."/>
            <person name="Hypsa V."/>
        </authorList>
    </citation>
    <scope>NUCLEOTIDE SEQUENCE [LARGE SCALE GENOMIC DNA]</scope>
    <source>
        <strain evidence="6">98ZLc_SE</strain>
    </source>
</reference>
<dbReference type="Pfam" id="PF00010">
    <property type="entry name" value="HLH"/>
    <property type="match status" value="1"/>
</dbReference>
<dbReference type="SUPFAM" id="SSF47459">
    <property type="entry name" value="HLH, helix-loop-helix DNA-binding domain"/>
    <property type="match status" value="1"/>
</dbReference>
<evidence type="ECO:0000256" key="1">
    <source>
        <dbReference type="ARBA" id="ARBA00023015"/>
    </source>
</evidence>